<accession>A0A1Y1T3T6</accession>
<keyword evidence="2" id="KW-1185">Reference proteome</keyword>
<evidence type="ECO:0000313" key="1">
    <source>
        <dbReference type="EMBL" id="ORL45123.1"/>
    </source>
</evidence>
<dbReference type="OrthoDB" id="1446228at2"/>
<reference evidence="1 2" key="1">
    <citation type="submission" date="2013-04" db="EMBL/GenBank/DDBJ databases">
        <title>Zunongwangia sp. 22II14-10F7 Genome Sequencing.</title>
        <authorList>
            <person name="Lai Q."/>
            <person name="Shao Z."/>
        </authorList>
    </citation>
    <scope>NUCLEOTIDE SEQUENCE [LARGE SCALE GENOMIC DNA]</scope>
    <source>
        <strain evidence="1 2">22II14-10F7</strain>
    </source>
</reference>
<evidence type="ECO:0000313" key="2">
    <source>
        <dbReference type="Proteomes" id="UP000192746"/>
    </source>
</evidence>
<dbReference type="EMBL" id="ARYN01000010">
    <property type="protein sequence ID" value="ORL45123.1"/>
    <property type="molecule type" value="Genomic_DNA"/>
</dbReference>
<dbReference type="AlphaFoldDB" id="A0A1Y1T3T6"/>
<dbReference type="RefSeq" id="WP_084841894.1">
    <property type="nucleotide sequence ID" value="NZ_ARYN01000010.1"/>
</dbReference>
<evidence type="ECO:0008006" key="3">
    <source>
        <dbReference type="Google" id="ProtNLM"/>
    </source>
</evidence>
<dbReference type="PROSITE" id="PS51257">
    <property type="entry name" value="PROKAR_LIPOPROTEIN"/>
    <property type="match status" value="1"/>
</dbReference>
<comment type="caution">
    <text evidence="1">The sequence shown here is derived from an EMBL/GenBank/DDBJ whole genome shotgun (WGS) entry which is preliminary data.</text>
</comment>
<dbReference type="Proteomes" id="UP000192746">
    <property type="component" value="Unassembled WGS sequence"/>
</dbReference>
<organism evidence="1 2">
    <name type="scientific">Zunongwangia atlantica 22II14-10F7</name>
    <dbReference type="NCBI Taxonomy" id="1185767"/>
    <lineage>
        <taxon>Bacteria</taxon>
        <taxon>Pseudomonadati</taxon>
        <taxon>Bacteroidota</taxon>
        <taxon>Flavobacteriia</taxon>
        <taxon>Flavobacteriales</taxon>
        <taxon>Flavobacteriaceae</taxon>
        <taxon>Zunongwangia</taxon>
    </lineage>
</organism>
<name>A0A1Y1T3T6_9FLAO</name>
<proteinExistence type="predicted"/>
<sequence length="165" mass="17933">MKLFLRLLCVSILFIGCSNDDDEAIDCNLVDIALPALHLRLVDNTGENLLESGSVDPETITIEADFGDASFVYIPEIENADPNSVSSIIQHSLAVSLPTSLENFQYQINVAGYETVNLDILAEENEEPCSDLSIPVGASVNGQALEKIEISEIEMLIVLPLVARE</sequence>
<protein>
    <recommendedName>
        <fullName evidence="3">Lipoprotein</fullName>
    </recommendedName>
</protein>
<gene>
    <name evidence="1" type="ORF">IIF7_11747</name>
</gene>